<dbReference type="EMBL" id="CM023482">
    <property type="protein sequence ID" value="KAH6938452.1"/>
    <property type="molecule type" value="Genomic_DNA"/>
</dbReference>
<name>A0ACB7SZ78_HYAAI</name>
<reference evidence="1" key="1">
    <citation type="submission" date="2020-05" db="EMBL/GenBank/DDBJ databases">
        <title>Large-scale comparative analyses of tick genomes elucidate their genetic diversity and vector capacities.</title>
        <authorList>
            <person name="Jia N."/>
            <person name="Wang J."/>
            <person name="Shi W."/>
            <person name="Du L."/>
            <person name="Sun Y."/>
            <person name="Zhan W."/>
            <person name="Jiang J."/>
            <person name="Wang Q."/>
            <person name="Zhang B."/>
            <person name="Ji P."/>
            <person name="Sakyi L.B."/>
            <person name="Cui X."/>
            <person name="Yuan T."/>
            <person name="Jiang B."/>
            <person name="Yang W."/>
            <person name="Lam T.T.-Y."/>
            <person name="Chang Q."/>
            <person name="Ding S."/>
            <person name="Wang X."/>
            <person name="Zhu J."/>
            <person name="Ruan X."/>
            <person name="Zhao L."/>
            <person name="Wei J."/>
            <person name="Que T."/>
            <person name="Du C."/>
            <person name="Cheng J."/>
            <person name="Dai P."/>
            <person name="Han X."/>
            <person name="Huang E."/>
            <person name="Gao Y."/>
            <person name="Liu J."/>
            <person name="Shao H."/>
            <person name="Ye R."/>
            <person name="Li L."/>
            <person name="Wei W."/>
            <person name="Wang X."/>
            <person name="Wang C."/>
            <person name="Yang T."/>
            <person name="Huo Q."/>
            <person name="Li W."/>
            <person name="Guo W."/>
            <person name="Chen H."/>
            <person name="Zhou L."/>
            <person name="Ni X."/>
            <person name="Tian J."/>
            <person name="Zhou Y."/>
            <person name="Sheng Y."/>
            <person name="Liu T."/>
            <person name="Pan Y."/>
            <person name="Xia L."/>
            <person name="Li J."/>
            <person name="Zhao F."/>
            <person name="Cao W."/>
        </authorList>
    </citation>
    <scope>NUCLEOTIDE SEQUENCE</scope>
    <source>
        <strain evidence="1">Hyas-2018</strain>
    </source>
</reference>
<sequence length="137" mass="15545">MASRGTYRPPKDLKSKVEILREVENSVLSKMEIAMKYDITKSTLSTYIKKKESIIAGYEKQQMKPSRKRLRTSAHLQLEDALVMWIKQVRSQNLPLSGPIIAAKARDFATKQGAAARCSKEFATSSRLKVLHHIIVM</sequence>
<evidence type="ECO:0000313" key="1">
    <source>
        <dbReference type="EMBL" id="KAH6938452.1"/>
    </source>
</evidence>
<protein>
    <submittedName>
        <fullName evidence="1">Uncharacterized protein</fullName>
    </submittedName>
</protein>
<keyword evidence="2" id="KW-1185">Reference proteome</keyword>
<evidence type="ECO:0000313" key="2">
    <source>
        <dbReference type="Proteomes" id="UP000821845"/>
    </source>
</evidence>
<proteinExistence type="predicted"/>
<organism evidence="1 2">
    <name type="scientific">Hyalomma asiaticum</name>
    <name type="common">Tick</name>
    <dbReference type="NCBI Taxonomy" id="266040"/>
    <lineage>
        <taxon>Eukaryota</taxon>
        <taxon>Metazoa</taxon>
        <taxon>Ecdysozoa</taxon>
        <taxon>Arthropoda</taxon>
        <taxon>Chelicerata</taxon>
        <taxon>Arachnida</taxon>
        <taxon>Acari</taxon>
        <taxon>Parasitiformes</taxon>
        <taxon>Ixodida</taxon>
        <taxon>Ixodoidea</taxon>
        <taxon>Ixodidae</taxon>
        <taxon>Hyalomminae</taxon>
        <taxon>Hyalomma</taxon>
    </lineage>
</organism>
<accession>A0ACB7SZ78</accession>
<comment type="caution">
    <text evidence="1">The sequence shown here is derived from an EMBL/GenBank/DDBJ whole genome shotgun (WGS) entry which is preliminary data.</text>
</comment>
<gene>
    <name evidence="1" type="ORF">HPB50_009386</name>
</gene>
<dbReference type="Proteomes" id="UP000821845">
    <property type="component" value="Chromosome 2"/>
</dbReference>